<dbReference type="PANTHER" id="PTHR43056">
    <property type="entry name" value="PEPTIDASE S9 PROLYL OLIGOPEPTIDASE"/>
    <property type="match status" value="1"/>
</dbReference>
<feature type="domain" description="Peptidase S9 prolyl oligopeptidase catalytic" evidence="1">
    <location>
        <begin position="441"/>
        <end position="646"/>
    </location>
</feature>
<dbReference type="AlphaFoldDB" id="A0AAN1WJ47"/>
<sequence length="651" mass="73030">MHEEKNTQKKTSAPYGTWPSSLDAQTLASGNIRFGEPKLTQQGIVWPESLPCEGGRTTLMYAQTSSVEKNALTAKQLLPAPWDIRSKVHEYGGGAYAITEQLLFFVHAADQQIYRYSLDKSSPPTRLTNSPESRYADLVLHPSGDWLFCVRESFHSTQQEHPSASIIAISTQQENYTIEIAQGEDFYASICLAPDGQKGAFISWRHPNMPWDNTSLWEFNWPTAQPQEPRRLINGEETQQSIIQPKYSPDNQLFFVSDLSNWWNLYRYDNNGNITPAIINDSECATPQWTFGMSNWGFWDSNNVLLAETKDGCWSLSQYDLISHKKNVISVEQTVFSHLHCENQRATFLCGTPYAAAAPSYITNPQNALMVTGVYNHNSPINERDISAPVSHWFNTSKNERAHLWYYAPNNQHFCGDEEQLPPLIILGHGGPTGATEAALNLKIQYWTNRGFAVADVNYRGSTGFGRQYRHRLNLNWGILDVDDLCLAAQYLVDKGLAHPKQKIIKGSSAGGFSVLAALTQHNTFDAGVSLYGIADLEALAKDTHKFEARYLDQLIGQYPEAKAEYIQRSPITHINGLNCPLLVAQGLEDKVVPPSQAELIVNAANAKGIPVEYLTFENEGHGFRQPETIIQLFKAEHAFYCQTFNLTPSQ</sequence>
<dbReference type="Gene3D" id="3.40.50.1820">
    <property type="entry name" value="alpha/beta hydrolase"/>
    <property type="match status" value="1"/>
</dbReference>
<dbReference type="Pfam" id="PF00326">
    <property type="entry name" value="Peptidase_S9"/>
    <property type="match status" value="1"/>
</dbReference>
<dbReference type="Proteomes" id="UP001320119">
    <property type="component" value="Chromosome"/>
</dbReference>
<dbReference type="KEGG" id="marq:MARGE09_P2762"/>
<name>A0AAN1WJ47_9GAMM</name>
<proteinExistence type="predicted"/>
<dbReference type="PANTHER" id="PTHR43056:SF5">
    <property type="entry name" value="PEPTIDASE S9 PROLYL OLIGOPEPTIDASE CATALYTIC DOMAIN-CONTAINING PROTEIN"/>
    <property type="match status" value="1"/>
</dbReference>
<dbReference type="InterPro" id="IPR011042">
    <property type="entry name" value="6-blade_b-propeller_TolB-like"/>
</dbReference>
<dbReference type="Gene3D" id="2.120.10.30">
    <property type="entry name" value="TolB, C-terminal domain"/>
    <property type="match status" value="1"/>
</dbReference>
<keyword evidence="3" id="KW-1185">Reference proteome</keyword>
<dbReference type="EMBL" id="AP023086">
    <property type="protein sequence ID" value="BCD98561.1"/>
    <property type="molecule type" value="Genomic_DNA"/>
</dbReference>
<evidence type="ECO:0000313" key="3">
    <source>
        <dbReference type="Proteomes" id="UP001320119"/>
    </source>
</evidence>
<dbReference type="GO" id="GO:0008236">
    <property type="term" value="F:serine-type peptidase activity"/>
    <property type="evidence" value="ECO:0007669"/>
    <property type="project" value="InterPro"/>
</dbReference>
<dbReference type="InterPro" id="IPR050585">
    <property type="entry name" value="Xaa-Pro_dipeptidyl-ppase/CocE"/>
</dbReference>
<organism evidence="2 3">
    <name type="scientific">Marinagarivorans cellulosilyticus</name>
    <dbReference type="NCBI Taxonomy" id="2721545"/>
    <lineage>
        <taxon>Bacteria</taxon>
        <taxon>Pseudomonadati</taxon>
        <taxon>Pseudomonadota</taxon>
        <taxon>Gammaproteobacteria</taxon>
        <taxon>Cellvibrionales</taxon>
        <taxon>Cellvibrionaceae</taxon>
        <taxon>Marinagarivorans</taxon>
    </lineage>
</organism>
<dbReference type="InterPro" id="IPR001375">
    <property type="entry name" value="Peptidase_S9_cat"/>
</dbReference>
<protein>
    <recommendedName>
        <fullName evidence="1">Peptidase S9 prolyl oligopeptidase catalytic domain-containing protein</fullName>
    </recommendedName>
</protein>
<accession>A0AAN1WJ47</accession>
<dbReference type="SUPFAM" id="SSF53474">
    <property type="entry name" value="alpha/beta-Hydrolases"/>
    <property type="match status" value="1"/>
</dbReference>
<dbReference type="InterPro" id="IPR029058">
    <property type="entry name" value="AB_hydrolase_fold"/>
</dbReference>
<evidence type="ECO:0000313" key="2">
    <source>
        <dbReference type="EMBL" id="BCD98561.1"/>
    </source>
</evidence>
<reference evidence="2 3" key="1">
    <citation type="journal article" date="2022" name="IScience">
        <title>An ultrasensitive nanofiber-based assay for enzymatic hydrolysis and deep-sea microbial degradation of cellulose.</title>
        <authorList>
            <person name="Tsudome M."/>
            <person name="Tachioka M."/>
            <person name="Miyazaki M."/>
            <person name="Uchimura K."/>
            <person name="Tsuda M."/>
            <person name="Takaki Y."/>
            <person name="Deguchi S."/>
        </authorList>
    </citation>
    <scope>NUCLEOTIDE SEQUENCE [LARGE SCALE GENOMIC DNA]</scope>
    <source>
        <strain evidence="2 3">GE09</strain>
    </source>
</reference>
<dbReference type="SUPFAM" id="SSF82171">
    <property type="entry name" value="DPP6 N-terminal domain-like"/>
    <property type="match status" value="1"/>
</dbReference>
<gene>
    <name evidence="2" type="ORF">MARGE09_P2762</name>
</gene>
<dbReference type="GO" id="GO:0006508">
    <property type="term" value="P:proteolysis"/>
    <property type="evidence" value="ECO:0007669"/>
    <property type="project" value="InterPro"/>
</dbReference>
<evidence type="ECO:0000259" key="1">
    <source>
        <dbReference type="Pfam" id="PF00326"/>
    </source>
</evidence>
<dbReference type="RefSeq" id="WP_236983006.1">
    <property type="nucleotide sequence ID" value="NZ_AP023086.1"/>
</dbReference>